<keyword evidence="1" id="KW-0813">Transport</keyword>
<evidence type="ECO:0000256" key="1">
    <source>
        <dbReference type="PROSITE-ProRule" id="PRU01360"/>
    </source>
</evidence>
<dbReference type="GO" id="GO:0009279">
    <property type="term" value="C:cell outer membrane"/>
    <property type="evidence" value="ECO:0007669"/>
    <property type="project" value="UniProtKB-SubCell"/>
</dbReference>
<keyword evidence="1" id="KW-1134">Transmembrane beta strand</keyword>
<evidence type="ECO:0000313" key="3">
    <source>
        <dbReference type="EMBL" id="GGE11131.1"/>
    </source>
</evidence>
<dbReference type="Pfam" id="PF07715">
    <property type="entry name" value="Plug"/>
    <property type="match status" value="1"/>
</dbReference>
<sequence>MSEYADKFPQEKIHIQTDRDNYGAGETIWYKIYSVIGIENKLSVLSNISYVELISPTGEIVSQKINSLFTGVAVGDLVLSDTLVEGSYRMRAYTNWMRNSSSDYYFEKVLNIGNVRSDNIVSSTELISEENTEYYVMRFKNPEGKDWEKTQVGYQVVEGDKIIDKGREPLQPDGTVKIKVNSKNKGKPISLRFRNLDGSIVKKLINTNVFNTENSVQHFVEGGQIVGNELNRIAFKTLNPQGLGIKADIYILSSTQDTAASLSTNALGMGSIPCYLAAGEIYKINVKFDDGTQKTTNLEIIPTNSISVAVNNSNSDKLLVQVNVSESMINNEDLYVTLQHLGNIYYMAKNRASQANVLFSIPRQGLPSGVLTVSLLNKNFIPISERAVFNFNNSSILPSDIKFDKASYGLREKVNTTIDVGQPGDSIRFSALSASIVNLKNYKDNVPNAVSILSSFFLNGDIRGFIENPSFYFNEDGTVKSGDLDDLMLTQGWRKIKISMLDSIATLKPAFKAEKGLTIDGSIKRVGRNAPVPNASIQLISTNNFMEYLDTTANAEGYFSFDNLLFPDSVKFLLSARNQKGKNFVDIVSNSYLSPDINFEKNQPLIKNDINKLNEDQLAASKKFYEQLERKGIMDKVFQIEEVTVRARRPKAAENSSNLNGPGNADQTLTAEDLSTCATLEMCLNGRLTGVIFQNGVPTTTRGGGAMQVVVDGMYMEPEILSTINPADVESVEVLRNANYTSIYGSYGASGLIIITSKTGRNARSSAYQPTGILSITPKGISLTKEFYKPIYEVNSETQFQSDLRTTIHWEPGIVTNENGHAKFDFYTSDEGGTYRMIIEGLDFNGRILRKILQFEVKE</sequence>
<keyword evidence="1" id="KW-0812">Transmembrane</keyword>
<dbReference type="InterPro" id="IPR039426">
    <property type="entry name" value="TonB-dep_rcpt-like"/>
</dbReference>
<dbReference type="PROSITE" id="PS52016">
    <property type="entry name" value="TONB_DEPENDENT_REC_3"/>
    <property type="match status" value="1"/>
</dbReference>
<reference evidence="3" key="2">
    <citation type="submission" date="2020-09" db="EMBL/GenBank/DDBJ databases">
        <authorList>
            <person name="Sun Q."/>
            <person name="Zhou Y."/>
        </authorList>
    </citation>
    <scope>NUCLEOTIDE SEQUENCE</scope>
    <source>
        <strain evidence="3">CGMCC 1.15966</strain>
    </source>
</reference>
<keyword evidence="1" id="KW-0472">Membrane</keyword>
<protein>
    <recommendedName>
        <fullName evidence="2">TonB-dependent receptor plug domain-containing protein</fullName>
    </recommendedName>
</protein>
<keyword evidence="1" id="KW-0998">Cell outer membrane</keyword>
<dbReference type="Proteomes" id="UP000614460">
    <property type="component" value="Unassembled WGS sequence"/>
</dbReference>
<comment type="similarity">
    <text evidence="1">Belongs to the TonB-dependent receptor family.</text>
</comment>
<comment type="caution">
    <text evidence="3">The sequence shown here is derived from an EMBL/GenBank/DDBJ whole genome shotgun (WGS) entry which is preliminary data.</text>
</comment>
<comment type="subcellular location">
    <subcellularLocation>
        <location evidence="1">Cell outer membrane</location>
        <topology evidence="1">Multi-pass membrane protein</topology>
    </subcellularLocation>
</comment>
<dbReference type="Gene3D" id="2.60.40.1930">
    <property type="match status" value="1"/>
</dbReference>
<dbReference type="InterPro" id="IPR008969">
    <property type="entry name" value="CarboxyPept-like_regulatory"/>
</dbReference>
<gene>
    <name evidence="3" type="ORF">GCM10011516_06100</name>
</gene>
<dbReference type="Gene3D" id="2.170.130.10">
    <property type="entry name" value="TonB-dependent receptor, plug domain"/>
    <property type="match status" value="1"/>
</dbReference>
<dbReference type="SUPFAM" id="SSF49464">
    <property type="entry name" value="Carboxypeptidase regulatory domain-like"/>
    <property type="match status" value="1"/>
</dbReference>
<proteinExistence type="inferred from homology"/>
<dbReference type="SUPFAM" id="SSF56935">
    <property type="entry name" value="Porins"/>
    <property type="match status" value="1"/>
</dbReference>
<feature type="domain" description="TonB-dependent receptor plug" evidence="2">
    <location>
        <begin position="700"/>
        <end position="751"/>
    </location>
</feature>
<evidence type="ECO:0000313" key="4">
    <source>
        <dbReference type="Proteomes" id="UP000614460"/>
    </source>
</evidence>
<accession>A0A8H9FYI5</accession>
<dbReference type="InterPro" id="IPR037066">
    <property type="entry name" value="Plug_dom_sf"/>
</dbReference>
<name>A0A8H9FYI5_9SPHI</name>
<dbReference type="InterPro" id="IPR012910">
    <property type="entry name" value="Plug_dom"/>
</dbReference>
<organism evidence="3 4">
    <name type="scientific">Sphingobacterium cellulitidis</name>
    <dbReference type="NCBI Taxonomy" id="1768011"/>
    <lineage>
        <taxon>Bacteria</taxon>
        <taxon>Pseudomonadati</taxon>
        <taxon>Bacteroidota</taxon>
        <taxon>Sphingobacteriia</taxon>
        <taxon>Sphingobacteriales</taxon>
        <taxon>Sphingobacteriaceae</taxon>
        <taxon>Sphingobacterium</taxon>
    </lineage>
</organism>
<dbReference type="EMBL" id="BMKM01000001">
    <property type="protein sequence ID" value="GGE11131.1"/>
    <property type="molecule type" value="Genomic_DNA"/>
</dbReference>
<keyword evidence="4" id="KW-1185">Reference proteome</keyword>
<evidence type="ECO:0000259" key="2">
    <source>
        <dbReference type="Pfam" id="PF07715"/>
    </source>
</evidence>
<reference evidence="3" key="1">
    <citation type="journal article" date="2014" name="Int. J. Syst. Evol. Microbiol.">
        <title>Complete genome sequence of Corynebacterium casei LMG S-19264T (=DSM 44701T), isolated from a smear-ripened cheese.</title>
        <authorList>
            <consortium name="US DOE Joint Genome Institute (JGI-PGF)"/>
            <person name="Walter F."/>
            <person name="Albersmeier A."/>
            <person name="Kalinowski J."/>
            <person name="Ruckert C."/>
        </authorList>
    </citation>
    <scope>NUCLEOTIDE SEQUENCE</scope>
    <source>
        <strain evidence="3">CGMCC 1.15966</strain>
    </source>
</reference>
<dbReference type="AlphaFoldDB" id="A0A8H9FYI5"/>